<sequence>MPALPMRVMLRDGREVVLREICGADKAAVLDAFHHLSAESRHSRFMAAMRELPEDLLESTTHPLPAREFVLVAAGSEDGHEALFGGARFVRQAGHACEFAVTVADNWHGSGLGRQLMQVLLEVARARGYRQMMGYVLASNTSMRALAHRLGFADEACPQDPTLRIVTCPLAEPAPGAAS</sequence>
<dbReference type="InterPro" id="IPR016181">
    <property type="entry name" value="Acyl_CoA_acyltransferase"/>
</dbReference>
<gene>
    <name evidence="4" type="ORF">BKK80_29055</name>
</gene>
<dbReference type="CDD" id="cd04301">
    <property type="entry name" value="NAT_SF"/>
    <property type="match status" value="1"/>
</dbReference>
<organism evidence="4 5">
    <name type="scientific">Cupriavidus malaysiensis</name>
    <dbReference type="NCBI Taxonomy" id="367825"/>
    <lineage>
        <taxon>Bacteria</taxon>
        <taxon>Pseudomonadati</taxon>
        <taxon>Pseudomonadota</taxon>
        <taxon>Betaproteobacteria</taxon>
        <taxon>Burkholderiales</taxon>
        <taxon>Burkholderiaceae</taxon>
        <taxon>Cupriavidus</taxon>
    </lineage>
</organism>
<feature type="domain" description="N-acetyltransferase" evidence="3">
    <location>
        <begin position="16"/>
        <end position="175"/>
    </location>
</feature>
<accession>A0ABN4TVC2</accession>
<proteinExistence type="predicted"/>
<keyword evidence="1" id="KW-0808">Transferase</keyword>
<protein>
    <submittedName>
        <fullName evidence="4">GNAT family N-acetyltransferase</fullName>
    </submittedName>
</protein>
<evidence type="ECO:0000256" key="1">
    <source>
        <dbReference type="ARBA" id="ARBA00022679"/>
    </source>
</evidence>
<keyword evidence="5" id="KW-1185">Reference proteome</keyword>
<dbReference type="Proteomes" id="UP000177515">
    <property type="component" value="Chromosome 2"/>
</dbReference>
<dbReference type="PANTHER" id="PTHR43072">
    <property type="entry name" value="N-ACETYLTRANSFERASE"/>
    <property type="match status" value="1"/>
</dbReference>
<evidence type="ECO:0000313" key="4">
    <source>
        <dbReference type="EMBL" id="AOZ10908.1"/>
    </source>
</evidence>
<dbReference type="InterPro" id="IPR000182">
    <property type="entry name" value="GNAT_dom"/>
</dbReference>
<dbReference type="Pfam" id="PF00583">
    <property type="entry name" value="Acetyltransf_1"/>
    <property type="match status" value="1"/>
</dbReference>
<dbReference type="EMBL" id="CP017755">
    <property type="protein sequence ID" value="AOZ10908.1"/>
    <property type="molecule type" value="Genomic_DNA"/>
</dbReference>
<evidence type="ECO:0000259" key="3">
    <source>
        <dbReference type="PROSITE" id="PS51186"/>
    </source>
</evidence>
<dbReference type="Gene3D" id="3.40.630.30">
    <property type="match status" value="1"/>
</dbReference>
<dbReference type="SUPFAM" id="SSF55729">
    <property type="entry name" value="Acyl-CoA N-acyltransferases (Nat)"/>
    <property type="match status" value="1"/>
</dbReference>
<dbReference type="PANTHER" id="PTHR43072:SF23">
    <property type="entry name" value="UPF0039 PROTEIN C11D3.02C"/>
    <property type="match status" value="1"/>
</dbReference>
<reference evidence="4 5" key="1">
    <citation type="submission" date="2016-10" db="EMBL/GenBank/DDBJ databases">
        <title>Complete genome sequences of three Cupriavidus strains isolated from various Malaysian environments.</title>
        <authorList>
            <person name="Abdullah A.A.-A."/>
            <person name="Shafie N.A.H."/>
            <person name="Lau N.S."/>
        </authorList>
    </citation>
    <scope>NUCLEOTIDE SEQUENCE [LARGE SCALE GENOMIC DNA]</scope>
    <source>
        <strain evidence="4 5">USMAA1020</strain>
    </source>
</reference>
<name>A0ABN4TVC2_9BURK</name>
<evidence type="ECO:0000313" key="5">
    <source>
        <dbReference type="Proteomes" id="UP000177515"/>
    </source>
</evidence>
<evidence type="ECO:0000256" key="2">
    <source>
        <dbReference type="ARBA" id="ARBA00023315"/>
    </source>
</evidence>
<dbReference type="PROSITE" id="PS51186">
    <property type="entry name" value="GNAT"/>
    <property type="match status" value="1"/>
</dbReference>
<keyword evidence="2" id="KW-0012">Acyltransferase</keyword>